<feature type="domain" description="Thioredoxin" evidence="2">
    <location>
        <begin position="39"/>
        <end position="194"/>
    </location>
</feature>
<dbReference type="Gene3D" id="3.40.30.10">
    <property type="entry name" value="Glutaredoxin"/>
    <property type="match status" value="1"/>
</dbReference>
<dbReference type="GO" id="GO:0016491">
    <property type="term" value="F:oxidoreductase activity"/>
    <property type="evidence" value="ECO:0007669"/>
    <property type="project" value="InterPro"/>
</dbReference>
<dbReference type="EMBL" id="VOOR01000012">
    <property type="protein sequence ID" value="TXB64194.1"/>
    <property type="molecule type" value="Genomic_DNA"/>
</dbReference>
<accession>A0A5C6RQG8</accession>
<dbReference type="InterPro" id="IPR000866">
    <property type="entry name" value="AhpC/TSA"/>
</dbReference>
<dbReference type="PANTHER" id="PTHR43640:SF1">
    <property type="entry name" value="THIOREDOXIN-DEPENDENT PEROXIREDOXIN"/>
    <property type="match status" value="1"/>
</dbReference>
<evidence type="ECO:0000256" key="1">
    <source>
        <dbReference type="SAM" id="MobiDB-lite"/>
    </source>
</evidence>
<comment type="caution">
    <text evidence="3">The sequence shown here is derived from an EMBL/GenBank/DDBJ whole genome shotgun (WGS) entry which is preliminary data.</text>
</comment>
<proteinExistence type="predicted"/>
<evidence type="ECO:0000259" key="2">
    <source>
        <dbReference type="PROSITE" id="PS51352"/>
    </source>
</evidence>
<dbReference type="AlphaFoldDB" id="A0A5C6RQG8"/>
<dbReference type="InterPro" id="IPR047262">
    <property type="entry name" value="PRX-like1"/>
</dbReference>
<dbReference type="SUPFAM" id="SSF52833">
    <property type="entry name" value="Thioredoxin-like"/>
    <property type="match status" value="1"/>
</dbReference>
<dbReference type="InterPro" id="IPR013766">
    <property type="entry name" value="Thioredoxin_domain"/>
</dbReference>
<dbReference type="PANTHER" id="PTHR43640">
    <property type="entry name" value="OS07G0260300 PROTEIN"/>
    <property type="match status" value="1"/>
</dbReference>
<dbReference type="OrthoDB" id="9809746at2"/>
<protein>
    <submittedName>
        <fullName evidence="3">Thioredoxin family protein</fullName>
    </submittedName>
</protein>
<dbReference type="GO" id="GO:0016209">
    <property type="term" value="F:antioxidant activity"/>
    <property type="evidence" value="ECO:0007669"/>
    <property type="project" value="InterPro"/>
</dbReference>
<dbReference type="Proteomes" id="UP000321580">
    <property type="component" value="Unassembled WGS sequence"/>
</dbReference>
<name>A0A5C6RQG8_9BACT</name>
<reference evidence="3 4" key="1">
    <citation type="submission" date="2019-08" db="EMBL/GenBank/DDBJ databases">
        <title>Genome of Phaeodactylibacter luteus.</title>
        <authorList>
            <person name="Bowman J.P."/>
        </authorList>
    </citation>
    <scope>NUCLEOTIDE SEQUENCE [LARGE SCALE GENOMIC DNA]</scope>
    <source>
        <strain evidence="3 4">KCTC 42180</strain>
    </source>
</reference>
<organism evidence="3 4">
    <name type="scientific">Phaeodactylibacter luteus</name>
    <dbReference type="NCBI Taxonomy" id="1564516"/>
    <lineage>
        <taxon>Bacteria</taxon>
        <taxon>Pseudomonadati</taxon>
        <taxon>Bacteroidota</taxon>
        <taxon>Saprospiria</taxon>
        <taxon>Saprospirales</taxon>
        <taxon>Haliscomenobacteraceae</taxon>
        <taxon>Phaeodactylibacter</taxon>
    </lineage>
</organism>
<keyword evidence="4" id="KW-1185">Reference proteome</keyword>
<feature type="compositionally biased region" description="Low complexity" evidence="1">
    <location>
        <begin position="1"/>
        <end position="22"/>
    </location>
</feature>
<gene>
    <name evidence="3" type="ORF">FRY97_07490</name>
</gene>
<evidence type="ECO:0000313" key="3">
    <source>
        <dbReference type="EMBL" id="TXB64194.1"/>
    </source>
</evidence>
<evidence type="ECO:0000313" key="4">
    <source>
        <dbReference type="Proteomes" id="UP000321580"/>
    </source>
</evidence>
<feature type="region of interest" description="Disordered" evidence="1">
    <location>
        <begin position="1"/>
        <end position="31"/>
    </location>
</feature>
<dbReference type="PROSITE" id="PS51352">
    <property type="entry name" value="THIOREDOXIN_2"/>
    <property type="match status" value="1"/>
</dbReference>
<dbReference type="InterPro" id="IPR036249">
    <property type="entry name" value="Thioredoxin-like_sf"/>
</dbReference>
<dbReference type="CDD" id="cd02969">
    <property type="entry name" value="PRX_like1"/>
    <property type="match status" value="1"/>
</dbReference>
<dbReference type="Pfam" id="PF00578">
    <property type="entry name" value="AhpC-TSA"/>
    <property type="match status" value="1"/>
</dbReference>
<sequence>MAACGSPASEAEGTAAASAPATEEAKAPAKTVAQRAEGVAIGEPAPNFNLKGTDGNSYSLDNIMDGNGEKPKGYIVIFTCNTCPYAVASEQRIIDLHNKYAPQGYPVVAIQPNDPAAQPGDSFEAMQERAKEMGYPFLYLFDEGQKVYPAYGATRTPEVFLLDADKYVKYHGAIDDSVRDAEAVEEKFLENAIEALQNGQTPAPVETKAVGCSIKTV</sequence>